<sequence length="108" mass="11319">MGLFNQLPMIEGRITVQYGRFASAARVPVALGATEHDVNLGAAPSVLAGMEYRAGQTTPVPSIIPNWLTSIAVEPLPGQTDFTTGFRILFGAPAPAGAEVNWSIAVNP</sequence>
<reference evidence="1" key="1">
    <citation type="journal article" date="2015" name="Nature">
        <title>Complex archaea that bridge the gap between prokaryotes and eukaryotes.</title>
        <authorList>
            <person name="Spang A."/>
            <person name="Saw J.H."/>
            <person name="Jorgensen S.L."/>
            <person name="Zaremba-Niedzwiedzka K."/>
            <person name="Martijn J."/>
            <person name="Lind A.E."/>
            <person name="van Eijk R."/>
            <person name="Schleper C."/>
            <person name="Guy L."/>
            <person name="Ettema T.J."/>
        </authorList>
    </citation>
    <scope>NUCLEOTIDE SEQUENCE</scope>
</reference>
<accession>A0A0F9EJP2</accession>
<name>A0A0F9EJP2_9ZZZZ</name>
<dbReference type="EMBL" id="LAZR01024702">
    <property type="protein sequence ID" value="KKL74298.1"/>
    <property type="molecule type" value="Genomic_DNA"/>
</dbReference>
<dbReference type="AlphaFoldDB" id="A0A0F9EJP2"/>
<protein>
    <submittedName>
        <fullName evidence="1">Uncharacterized protein</fullName>
    </submittedName>
</protein>
<gene>
    <name evidence="1" type="ORF">LCGC14_2066290</name>
</gene>
<organism evidence="1">
    <name type="scientific">marine sediment metagenome</name>
    <dbReference type="NCBI Taxonomy" id="412755"/>
    <lineage>
        <taxon>unclassified sequences</taxon>
        <taxon>metagenomes</taxon>
        <taxon>ecological metagenomes</taxon>
    </lineage>
</organism>
<proteinExistence type="predicted"/>
<comment type="caution">
    <text evidence="1">The sequence shown here is derived from an EMBL/GenBank/DDBJ whole genome shotgun (WGS) entry which is preliminary data.</text>
</comment>
<evidence type="ECO:0000313" key="1">
    <source>
        <dbReference type="EMBL" id="KKL74298.1"/>
    </source>
</evidence>